<evidence type="ECO:0000313" key="3">
    <source>
        <dbReference type="Proteomes" id="UP000054845"/>
    </source>
</evidence>
<proteinExistence type="predicted"/>
<feature type="signal peptide" evidence="1">
    <location>
        <begin position="1"/>
        <end position="22"/>
    </location>
</feature>
<organism evidence="2 3">
    <name type="scientific">Ceraceosorus bombacis</name>
    <dbReference type="NCBI Taxonomy" id="401625"/>
    <lineage>
        <taxon>Eukaryota</taxon>
        <taxon>Fungi</taxon>
        <taxon>Dikarya</taxon>
        <taxon>Basidiomycota</taxon>
        <taxon>Ustilaginomycotina</taxon>
        <taxon>Exobasidiomycetes</taxon>
        <taxon>Ceraceosorales</taxon>
        <taxon>Ceraceosoraceae</taxon>
        <taxon>Ceraceosorus</taxon>
    </lineage>
</organism>
<keyword evidence="3" id="KW-1185">Reference proteome</keyword>
<dbReference type="OrthoDB" id="2339190at2759"/>
<feature type="chain" id="PRO_5006059543" evidence="1">
    <location>
        <begin position="23"/>
        <end position="220"/>
    </location>
</feature>
<name>A0A0P1BJ40_9BASI</name>
<protein>
    <submittedName>
        <fullName evidence="2">Uncharacterized protein</fullName>
    </submittedName>
</protein>
<dbReference type="EMBL" id="CCYA01000278">
    <property type="protein sequence ID" value="CEH16088.1"/>
    <property type="molecule type" value="Genomic_DNA"/>
</dbReference>
<sequence>MIFSILPAVTWVALSLLGASQCRSIASGSGIQMTADVGNEMMLSRNPGSQLIGLDIEQRELDPSLQNLAPRIVFNPNVISPHKHTTWLAGQTVNVKWDPSKLPAELGDLHGEIRLGYRKEGETNEHLKWVLHSNVPLKVGKQEVKLPDDLETKEHEYIIVVMGDSGNASEPFTIYSKADKQKWLEHLKPKPGAKATAKSASTSTAKAGAGFDGVFSKIAA</sequence>
<evidence type="ECO:0000313" key="2">
    <source>
        <dbReference type="EMBL" id="CEH16088.1"/>
    </source>
</evidence>
<dbReference type="STRING" id="401625.A0A0P1BJ40"/>
<dbReference type="Proteomes" id="UP000054845">
    <property type="component" value="Unassembled WGS sequence"/>
</dbReference>
<evidence type="ECO:0000256" key="1">
    <source>
        <dbReference type="SAM" id="SignalP"/>
    </source>
</evidence>
<accession>A0A0P1BJ40</accession>
<reference evidence="2 3" key="1">
    <citation type="submission" date="2014-09" db="EMBL/GenBank/DDBJ databases">
        <authorList>
            <person name="Magalhaes I.L.F."/>
            <person name="Oliveira U."/>
            <person name="Santos F.R."/>
            <person name="Vidigal T.H.D.A."/>
            <person name="Brescovit A.D."/>
            <person name="Santos A.J."/>
        </authorList>
    </citation>
    <scope>NUCLEOTIDE SEQUENCE [LARGE SCALE GENOMIC DNA]</scope>
</reference>
<keyword evidence="1" id="KW-0732">Signal</keyword>
<dbReference type="AlphaFoldDB" id="A0A0P1BJ40"/>